<accession>A0A444YAX0</accession>
<comment type="caution">
    <text evidence="4">The sequence shown here is derived from an EMBL/GenBank/DDBJ whole genome shotgun (WGS) entry which is preliminary data.</text>
</comment>
<feature type="chain" id="PRO_5019279741" description="FAR1 domain-containing protein" evidence="2">
    <location>
        <begin position="16"/>
        <end position="231"/>
    </location>
</feature>
<evidence type="ECO:0000256" key="1">
    <source>
        <dbReference type="SAM" id="MobiDB-lite"/>
    </source>
</evidence>
<reference evidence="4 5" key="1">
    <citation type="submission" date="2019-01" db="EMBL/GenBank/DDBJ databases">
        <title>Sequencing of cultivated peanut Arachis hypogaea provides insights into genome evolution and oil improvement.</title>
        <authorList>
            <person name="Chen X."/>
        </authorList>
    </citation>
    <scope>NUCLEOTIDE SEQUENCE [LARGE SCALE GENOMIC DNA]</scope>
    <source>
        <strain evidence="5">cv. Fuhuasheng</strain>
        <tissue evidence="4">Leaves</tissue>
    </source>
</reference>
<feature type="compositionally biased region" description="Acidic residues" evidence="1">
    <location>
        <begin position="53"/>
        <end position="63"/>
    </location>
</feature>
<evidence type="ECO:0000313" key="5">
    <source>
        <dbReference type="Proteomes" id="UP000289738"/>
    </source>
</evidence>
<dbReference type="PANTHER" id="PTHR46328">
    <property type="entry name" value="FAR-RED IMPAIRED RESPONSIVE (FAR1) FAMILY PROTEIN-RELATED"/>
    <property type="match status" value="1"/>
</dbReference>
<keyword evidence="2" id="KW-0732">Signal</keyword>
<feature type="region of interest" description="Disordered" evidence="1">
    <location>
        <begin position="36"/>
        <end position="63"/>
    </location>
</feature>
<keyword evidence="5" id="KW-1185">Reference proteome</keyword>
<evidence type="ECO:0000259" key="3">
    <source>
        <dbReference type="Pfam" id="PF03101"/>
    </source>
</evidence>
<dbReference type="Proteomes" id="UP000289738">
    <property type="component" value="Chromosome B07"/>
</dbReference>
<organism evidence="4 5">
    <name type="scientific">Arachis hypogaea</name>
    <name type="common">Peanut</name>
    <dbReference type="NCBI Taxonomy" id="3818"/>
    <lineage>
        <taxon>Eukaryota</taxon>
        <taxon>Viridiplantae</taxon>
        <taxon>Streptophyta</taxon>
        <taxon>Embryophyta</taxon>
        <taxon>Tracheophyta</taxon>
        <taxon>Spermatophyta</taxon>
        <taxon>Magnoliopsida</taxon>
        <taxon>eudicotyledons</taxon>
        <taxon>Gunneridae</taxon>
        <taxon>Pentapetalae</taxon>
        <taxon>rosids</taxon>
        <taxon>fabids</taxon>
        <taxon>Fabales</taxon>
        <taxon>Fabaceae</taxon>
        <taxon>Papilionoideae</taxon>
        <taxon>50 kb inversion clade</taxon>
        <taxon>dalbergioids sensu lato</taxon>
        <taxon>Dalbergieae</taxon>
        <taxon>Pterocarpus clade</taxon>
        <taxon>Arachis</taxon>
    </lineage>
</organism>
<gene>
    <name evidence="4" type="ORF">Ahy_B07g086966</name>
</gene>
<feature type="signal peptide" evidence="2">
    <location>
        <begin position="1"/>
        <end position="15"/>
    </location>
</feature>
<dbReference type="AlphaFoldDB" id="A0A444YAX0"/>
<name>A0A444YAX0_ARAHY</name>
<dbReference type="Pfam" id="PF03101">
    <property type="entry name" value="FAR1"/>
    <property type="match status" value="1"/>
</dbReference>
<sequence length="231" mass="26215">MRRLMHLSPLTQVSALVAGLFDSMEGESAVDECYRSLSAEEEGGNGSDAFDPGGDEFGDDVEDGELGVESDAEENFGDSFFDNWEERAVDGIAELGCINFKQITAKEIMMCHFSDRSVAFLFYNLYAKMNDFTVRKNKTRRNVRNEVTQQEFVCFQQGFRGMGSVNNSTRRKREPKAETRCGCEAEMRIHNVHNHELLDDRLTFMLPGYRKMDAAALEQMNMMLRVGIKTP</sequence>
<feature type="domain" description="FAR1" evidence="3">
    <location>
        <begin position="122"/>
        <end position="193"/>
    </location>
</feature>
<dbReference type="EMBL" id="SDMP01000017">
    <property type="protein sequence ID" value="RYQ99100.1"/>
    <property type="molecule type" value="Genomic_DNA"/>
</dbReference>
<dbReference type="InterPro" id="IPR004330">
    <property type="entry name" value="FAR1_DNA_bnd_dom"/>
</dbReference>
<evidence type="ECO:0000256" key="2">
    <source>
        <dbReference type="SAM" id="SignalP"/>
    </source>
</evidence>
<dbReference type="PANTHER" id="PTHR46328:SF26">
    <property type="entry name" value="FAR1 DNA-BINDING DOMAIN PROTEIN"/>
    <property type="match status" value="1"/>
</dbReference>
<proteinExistence type="predicted"/>
<protein>
    <recommendedName>
        <fullName evidence="3">FAR1 domain-containing protein</fullName>
    </recommendedName>
</protein>
<evidence type="ECO:0000313" key="4">
    <source>
        <dbReference type="EMBL" id="RYQ99100.1"/>
    </source>
</evidence>